<dbReference type="SUPFAM" id="SSF53474">
    <property type="entry name" value="alpha/beta-Hydrolases"/>
    <property type="match status" value="1"/>
</dbReference>
<keyword evidence="2" id="KW-0378">Hydrolase</keyword>
<comment type="caution">
    <text evidence="2">The sequence shown here is derived from an EMBL/GenBank/DDBJ whole genome shotgun (WGS) entry which is preliminary data.</text>
</comment>
<dbReference type="EMBL" id="JRYB01000001">
    <property type="protein sequence ID" value="OIJ42105.1"/>
    <property type="molecule type" value="Genomic_DNA"/>
</dbReference>
<evidence type="ECO:0000259" key="1">
    <source>
        <dbReference type="Pfam" id="PF12146"/>
    </source>
</evidence>
<reference evidence="2 3" key="1">
    <citation type="submission" date="2014-10" db="EMBL/GenBank/DDBJ databases">
        <authorList>
            <person name="Seo M.-J."/>
            <person name="Seok Y.J."/>
            <person name="Cha I.-T."/>
        </authorList>
    </citation>
    <scope>NUCLEOTIDE SEQUENCE [LARGE SCALE GENOMIC DNA]</scope>
    <source>
        <strain evidence="2 3">NEU</strain>
    </source>
</reference>
<evidence type="ECO:0000313" key="3">
    <source>
        <dbReference type="Proteomes" id="UP000180246"/>
    </source>
</evidence>
<gene>
    <name evidence="2" type="ORF">LO55_1344</name>
</gene>
<dbReference type="Gene3D" id="3.40.50.1820">
    <property type="entry name" value="alpha/beta hydrolase"/>
    <property type="match status" value="1"/>
</dbReference>
<feature type="domain" description="Serine aminopeptidase S33" evidence="1">
    <location>
        <begin position="31"/>
        <end position="189"/>
    </location>
</feature>
<dbReference type="RefSeq" id="WP_071360894.1">
    <property type="nucleotide sequence ID" value="NZ_JRYB01000001.1"/>
</dbReference>
<dbReference type="InterPro" id="IPR017532">
    <property type="entry name" value="Hydrolase-2_PEP"/>
</dbReference>
<dbReference type="InterPro" id="IPR029058">
    <property type="entry name" value="AB_hydrolase_fold"/>
</dbReference>
<dbReference type="GO" id="GO:0016787">
    <property type="term" value="F:hydrolase activity"/>
    <property type="evidence" value="ECO:0007669"/>
    <property type="project" value="UniProtKB-KW"/>
</dbReference>
<dbReference type="NCBIfam" id="TIGR03101">
    <property type="entry name" value="hydr2_PEP"/>
    <property type="match status" value="1"/>
</dbReference>
<dbReference type="Proteomes" id="UP000180246">
    <property type="component" value="Unassembled WGS sequence"/>
</dbReference>
<evidence type="ECO:0000313" key="2">
    <source>
        <dbReference type="EMBL" id="OIJ42105.1"/>
    </source>
</evidence>
<accession>A0A1S2NAN6</accession>
<organism evidence="2 3">
    <name type="scientific">Massilia timonae</name>
    <dbReference type="NCBI Taxonomy" id="47229"/>
    <lineage>
        <taxon>Bacteria</taxon>
        <taxon>Pseudomonadati</taxon>
        <taxon>Pseudomonadota</taxon>
        <taxon>Betaproteobacteria</taxon>
        <taxon>Burkholderiales</taxon>
        <taxon>Oxalobacteraceae</taxon>
        <taxon>Telluria group</taxon>
        <taxon>Massilia</taxon>
    </lineage>
</organism>
<dbReference type="Pfam" id="PF12146">
    <property type="entry name" value="Hydrolase_4"/>
    <property type="match status" value="1"/>
</dbReference>
<protein>
    <submittedName>
        <fullName evidence="2">Alpha/beta hydrolase family protein</fullName>
    </submittedName>
</protein>
<name>A0A1S2NAN6_9BURK</name>
<dbReference type="InterPro" id="IPR022742">
    <property type="entry name" value="Hydrolase_4"/>
</dbReference>
<sequence>MKAAAGAPAEPFFLKADGGQRFCLYHPPAGPARGALLYVHPFAEELNRSRRMAALQARAFAAAGHAVLQIDLAGCGDSSGDFGDARWERWQADLALAAAWLRERTDAPLRLWGLRLGALLALDYARTAAHPVAGMLLWQPVLKGSTYLTQFLRLRLAGALLADGDAGGGTAQLRAALLAGEALEIAGYDLDPHLARALDALDPLDAFRPACPVDWIEAVTQAGAEPSPGAARAAAAWCDAAVDLRLHPVHSAPFWTTTEITENAAWLETGTAALEARLHGH</sequence>
<dbReference type="AlphaFoldDB" id="A0A1S2NAN6"/>
<proteinExistence type="predicted"/>